<gene>
    <name evidence="5" type="ORF">PVAP13_9NG343673</name>
</gene>
<evidence type="ECO:0000256" key="2">
    <source>
        <dbReference type="ARBA" id="ARBA00022771"/>
    </source>
</evidence>
<sequence>MACRRKTPCWTAWSNENPGRRYYRCPAGMTPGDYGFFQWVDREATPYERTLLCDLRDAVWSLRRENAEAN</sequence>
<dbReference type="Pfam" id="PF06839">
    <property type="entry name" value="Zn_ribbon_GRF"/>
    <property type="match status" value="1"/>
</dbReference>
<name>A0A8T0MJJ2_PANVG</name>
<evidence type="ECO:0000313" key="6">
    <source>
        <dbReference type="Proteomes" id="UP000823388"/>
    </source>
</evidence>
<dbReference type="InterPro" id="IPR010666">
    <property type="entry name" value="Znf_GRF"/>
</dbReference>
<keyword evidence="1" id="KW-0479">Metal-binding</keyword>
<reference evidence="5" key="1">
    <citation type="submission" date="2020-05" db="EMBL/GenBank/DDBJ databases">
        <title>WGS assembly of Panicum virgatum.</title>
        <authorList>
            <person name="Lovell J.T."/>
            <person name="Jenkins J."/>
            <person name="Shu S."/>
            <person name="Juenger T.E."/>
            <person name="Schmutz J."/>
        </authorList>
    </citation>
    <scope>NUCLEOTIDE SEQUENCE</scope>
    <source>
        <strain evidence="5">AP13</strain>
    </source>
</reference>
<dbReference type="AlphaFoldDB" id="A0A8T0MJJ2"/>
<proteinExistence type="predicted"/>
<protein>
    <recommendedName>
        <fullName evidence="4">GRF-type domain-containing protein</fullName>
    </recommendedName>
</protein>
<evidence type="ECO:0000256" key="1">
    <source>
        <dbReference type="ARBA" id="ARBA00022723"/>
    </source>
</evidence>
<dbReference type="Proteomes" id="UP000823388">
    <property type="component" value="Chromosome 9N"/>
</dbReference>
<dbReference type="PANTHER" id="PTHR33248">
    <property type="entry name" value="ZINC ION-BINDING PROTEIN"/>
    <property type="match status" value="1"/>
</dbReference>
<keyword evidence="6" id="KW-1185">Reference proteome</keyword>
<accession>A0A8T0MJJ2</accession>
<keyword evidence="3" id="KW-0862">Zinc</keyword>
<dbReference type="GO" id="GO:0008270">
    <property type="term" value="F:zinc ion binding"/>
    <property type="evidence" value="ECO:0007669"/>
    <property type="project" value="UniProtKB-KW"/>
</dbReference>
<organism evidence="5 6">
    <name type="scientific">Panicum virgatum</name>
    <name type="common">Blackwell switchgrass</name>
    <dbReference type="NCBI Taxonomy" id="38727"/>
    <lineage>
        <taxon>Eukaryota</taxon>
        <taxon>Viridiplantae</taxon>
        <taxon>Streptophyta</taxon>
        <taxon>Embryophyta</taxon>
        <taxon>Tracheophyta</taxon>
        <taxon>Spermatophyta</taxon>
        <taxon>Magnoliopsida</taxon>
        <taxon>Liliopsida</taxon>
        <taxon>Poales</taxon>
        <taxon>Poaceae</taxon>
        <taxon>PACMAD clade</taxon>
        <taxon>Panicoideae</taxon>
        <taxon>Panicodae</taxon>
        <taxon>Paniceae</taxon>
        <taxon>Panicinae</taxon>
        <taxon>Panicum</taxon>
        <taxon>Panicum sect. Hiantes</taxon>
    </lineage>
</organism>
<evidence type="ECO:0000313" key="5">
    <source>
        <dbReference type="EMBL" id="KAG2537571.1"/>
    </source>
</evidence>
<evidence type="ECO:0000259" key="4">
    <source>
        <dbReference type="Pfam" id="PF06839"/>
    </source>
</evidence>
<evidence type="ECO:0000256" key="3">
    <source>
        <dbReference type="ARBA" id="ARBA00022833"/>
    </source>
</evidence>
<dbReference type="EMBL" id="CM029054">
    <property type="protein sequence ID" value="KAG2537571.1"/>
    <property type="molecule type" value="Genomic_DNA"/>
</dbReference>
<feature type="domain" description="GRF-type" evidence="4">
    <location>
        <begin position="11"/>
        <end position="42"/>
    </location>
</feature>
<comment type="caution">
    <text evidence="5">The sequence shown here is derived from an EMBL/GenBank/DDBJ whole genome shotgun (WGS) entry which is preliminary data.</text>
</comment>
<keyword evidence="2" id="KW-0863">Zinc-finger</keyword>